<feature type="compositionally biased region" description="Polar residues" evidence="13">
    <location>
        <begin position="554"/>
        <end position="563"/>
    </location>
</feature>
<dbReference type="PROSITE" id="PS50089">
    <property type="entry name" value="ZF_RING_2"/>
    <property type="match status" value="1"/>
</dbReference>
<dbReference type="InterPro" id="IPR057634">
    <property type="entry name" value="PAH_ZNF598/HEL2"/>
</dbReference>
<evidence type="ECO:0000256" key="1">
    <source>
        <dbReference type="ARBA" id="ARBA00000900"/>
    </source>
</evidence>
<dbReference type="InterPro" id="IPR044288">
    <property type="entry name" value="ZNF598/HEL2"/>
</dbReference>
<keyword evidence="17" id="KW-1185">Reference proteome</keyword>
<evidence type="ECO:0000256" key="11">
    <source>
        <dbReference type="ARBA" id="ARBA00035113"/>
    </source>
</evidence>
<dbReference type="GO" id="GO:0001405">
    <property type="term" value="C:PAM complex, Tim23 associated import motor"/>
    <property type="evidence" value="ECO:0007669"/>
    <property type="project" value="InterPro"/>
</dbReference>
<dbReference type="Gene3D" id="3.30.40.10">
    <property type="entry name" value="Zinc/RING finger domain, C3HC4 (zinc finger)"/>
    <property type="match status" value="1"/>
</dbReference>
<evidence type="ECO:0000256" key="14">
    <source>
        <dbReference type="SAM" id="Phobius"/>
    </source>
</evidence>
<feature type="compositionally biased region" description="Polar residues" evidence="13">
    <location>
        <begin position="665"/>
        <end position="680"/>
    </location>
</feature>
<evidence type="ECO:0000256" key="10">
    <source>
        <dbReference type="ARBA" id="ARBA00022833"/>
    </source>
</evidence>
<keyword evidence="14" id="KW-0472">Membrane</keyword>
<evidence type="ECO:0000256" key="3">
    <source>
        <dbReference type="ARBA" id="ARBA00004906"/>
    </source>
</evidence>
<dbReference type="GO" id="GO:0061630">
    <property type="term" value="F:ubiquitin protein ligase activity"/>
    <property type="evidence" value="ECO:0007669"/>
    <property type="project" value="UniProtKB-EC"/>
</dbReference>
<keyword evidence="14" id="KW-1133">Transmembrane helix</keyword>
<comment type="pathway">
    <text evidence="3">Protein modification; protein ubiquitination.</text>
</comment>
<feature type="region of interest" description="Disordered" evidence="13">
    <location>
        <begin position="325"/>
        <end position="411"/>
    </location>
</feature>
<keyword evidence="8" id="KW-0479">Metal-binding</keyword>
<keyword evidence="6" id="KW-0597">Phosphoprotein</keyword>
<dbReference type="GO" id="GO:0072344">
    <property type="term" value="P:rescue of stalled ribosome"/>
    <property type="evidence" value="ECO:0007669"/>
    <property type="project" value="InterPro"/>
</dbReference>
<keyword evidence="9 12" id="KW-0863">Zinc-finger</keyword>
<keyword evidence="10" id="KW-0862">Zinc</keyword>
<sequence length="974" mass="107320">MGLDAGQPPELDGGRSDDQASADSNCTLVLGSKRNENGISAEEEEEGDTCFICASNIDHISIAPCNHQTCHICALRLRALYKTRACAHCRTESNFVVFTDDPTKRYEDFKDSDFVKTDDNLGIRYEKEEIFEDTVLLLRYNCPDKTCDVACLGWPHLHRHVKAKHGKTMCDLCTRNKKVFTHEHELFTFGELRRHERYGDDNPGALDQSGFKGHPECGFCRERFYGDDELYVHCREKHERCHICDRRNNGRQPQYYLNYEALEEHFRKDHFLCLDQECLGKKFVVFDSEMDLKAHQLAEHPNGLSKDARRDARLVDISGFDYRAPYQAQRGRREGRGGGRGRDPNSEPLPVSSAQPLRRDELAYQRQMAIQSAQSSSTRTFGGQLTQSVREPVRPAPSTQPTPPLPAVENLSISDPQSMATLSPQEQARRLRHNAVIERASNLLGNDALKLNEFRSKVSAYKNSTITATNLIDAFFSLFDTSSAEMGKLVKELADIYENETKRTELLKSWNDWRAINEDYPSLPGPNGTVPGMTSDAISGSSSGRRVLRLKSSTAQSSRSAVGSGNPFPPLGRPTNAAAKKSPAWGALAKANGSASSSASSSRTPSRHPTTSSSSEAFPALPAAAKPNTLMAGLTKGSIRWQDTKSQPPAANAWNPSGGAPSAQVPATGNASLPSQSDESTTAKKKGKKAKGQVHLNTSAVVVSGWDEDIMQQPIRIASLGYRAAKQNVPSAGIRVPTAVSTQTAPKRALSCSSVSPRSLKIPSAFCTNEQLPKTIVITATARSHQKSNTSSSPLTRLRHVSTSTPPPAEQNLDWQTFFRLRTSRRRYSLIASIASSLATSWGAIVAINTTPLSDTLTSISPIPDPFVSLGLFTFATAGVGWLIGPFFGQAVWRMSHRQQVPGFMVREKDFYERVKRYRVDPRGASAQNPVPDYYGEKVGSRDEWRTWLKDQRAFNRKREGRGAGAGGSVFAGF</sequence>
<accession>A0A0G2DY44</accession>
<evidence type="ECO:0000313" key="17">
    <source>
        <dbReference type="Proteomes" id="UP000053317"/>
    </source>
</evidence>
<evidence type="ECO:0000259" key="15">
    <source>
        <dbReference type="PROSITE" id="PS50089"/>
    </source>
</evidence>
<evidence type="ECO:0000256" key="7">
    <source>
        <dbReference type="ARBA" id="ARBA00022679"/>
    </source>
</evidence>
<comment type="similarity">
    <text evidence="11">Belongs to the ZNF598/HEL2 family.</text>
</comment>
<feature type="compositionally biased region" description="Polar residues" evidence="13">
    <location>
        <begin position="368"/>
        <end position="389"/>
    </location>
</feature>
<evidence type="ECO:0000256" key="5">
    <source>
        <dbReference type="ARBA" id="ARBA00022490"/>
    </source>
</evidence>
<dbReference type="PROSITE" id="PS00028">
    <property type="entry name" value="ZINC_FINGER_C2H2_1"/>
    <property type="match status" value="1"/>
</dbReference>
<dbReference type="GO" id="GO:0043022">
    <property type="term" value="F:ribosome binding"/>
    <property type="evidence" value="ECO:0007669"/>
    <property type="project" value="TreeGrafter"/>
</dbReference>
<evidence type="ECO:0000256" key="8">
    <source>
        <dbReference type="ARBA" id="ARBA00022723"/>
    </source>
</evidence>
<dbReference type="InterPro" id="IPR056437">
    <property type="entry name" value="Znf-C2H2_ZNF598/HEL2"/>
</dbReference>
<keyword evidence="5" id="KW-0963">Cytoplasm</keyword>
<feature type="transmembrane region" description="Helical" evidence="14">
    <location>
        <begin position="868"/>
        <end position="889"/>
    </location>
</feature>
<feature type="compositionally biased region" description="Low complexity" evidence="13">
    <location>
        <begin position="539"/>
        <end position="553"/>
    </location>
</feature>
<feature type="region of interest" description="Disordered" evidence="13">
    <location>
        <begin position="522"/>
        <end position="626"/>
    </location>
</feature>
<name>A0A0G2DY44_PHACM</name>
<dbReference type="Pfam" id="PF23202">
    <property type="entry name" value="PAH_ZNF598"/>
    <property type="match status" value="1"/>
</dbReference>
<feature type="region of interest" description="Disordered" evidence="13">
    <location>
        <begin position="782"/>
        <end position="808"/>
    </location>
</feature>
<reference evidence="16 17" key="2">
    <citation type="submission" date="2015-05" db="EMBL/GenBank/DDBJ databases">
        <authorList>
            <person name="Morales-Cruz A."/>
            <person name="Amrine K.C."/>
            <person name="Cantu D."/>
        </authorList>
    </citation>
    <scope>NUCLEOTIDE SEQUENCE [LARGE SCALE GENOMIC DNA]</scope>
    <source>
        <strain evidence="16">UCRPC4</strain>
    </source>
</reference>
<feature type="compositionally biased region" description="Low complexity" evidence="13">
    <location>
        <begin position="594"/>
        <end position="615"/>
    </location>
</feature>
<gene>
    <name evidence="16" type="ORF">UCRPC4_g06474</name>
</gene>
<dbReference type="InterPro" id="IPR001841">
    <property type="entry name" value="Znf_RING"/>
</dbReference>
<feature type="region of interest" description="Disordered" evidence="13">
    <location>
        <begin position="642"/>
        <end position="693"/>
    </location>
</feature>
<dbReference type="EMBL" id="LCWF01000196">
    <property type="protein sequence ID" value="KKY15046.1"/>
    <property type="molecule type" value="Genomic_DNA"/>
</dbReference>
<evidence type="ECO:0000256" key="13">
    <source>
        <dbReference type="SAM" id="MobiDB-lite"/>
    </source>
</evidence>
<dbReference type="GO" id="GO:0016567">
    <property type="term" value="P:protein ubiquitination"/>
    <property type="evidence" value="ECO:0007669"/>
    <property type="project" value="TreeGrafter"/>
</dbReference>
<evidence type="ECO:0000256" key="6">
    <source>
        <dbReference type="ARBA" id="ARBA00022553"/>
    </source>
</evidence>
<comment type="subcellular location">
    <subcellularLocation>
        <location evidence="2">Cytoplasm</location>
    </subcellularLocation>
</comment>
<dbReference type="SUPFAM" id="SSF57850">
    <property type="entry name" value="RING/U-box"/>
    <property type="match status" value="1"/>
</dbReference>
<evidence type="ECO:0000256" key="2">
    <source>
        <dbReference type="ARBA" id="ARBA00004496"/>
    </source>
</evidence>
<dbReference type="InterPro" id="IPR013083">
    <property type="entry name" value="Znf_RING/FYVE/PHD"/>
</dbReference>
<dbReference type="CDD" id="cd16615">
    <property type="entry name" value="RING-HC_ZNF598"/>
    <property type="match status" value="1"/>
</dbReference>
<evidence type="ECO:0000313" key="16">
    <source>
        <dbReference type="EMBL" id="KKY15046.1"/>
    </source>
</evidence>
<dbReference type="GO" id="GO:0008270">
    <property type="term" value="F:zinc ion binding"/>
    <property type="evidence" value="ECO:0007669"/>
    <property type="project" value="UniProtKB-KW"/>
</dbReference>
<evidence type="ECO:0000256" key="4">
    <source>
        <dbReference type="ARBA" id="ARBA00012483"/>
    </source>
</evidence>
<feature type="domain" description="RING-type" evidence="15">
    <location>
        <begin position="50"/>
        <end position="90"/>
    </location>
</feature>
<dbReference type="InterPro" id="IPR013875">
    <property type="entry name" value="Pam17"/>
</dbReference>
<dbReference type="Pfam" id="PF23230">
    <property type="entry name" value="zf-C2H2_13"/>
    <property type="match status" value="1"/>
</dbReference>
<feature type="compositionally biased region" description="Basic residues" evidence="13">
    <location>
        <begin position="683"/>
        <end position="692"/>
    </location>
</feature>
<protein>
    <recommendedName>
        <fullName evidence="4">RING-type E3 ubiquitin transferase</fullName>
        <ecNumber evidence="4">2.3.2.27</ecNumber>
    </recommendedName>
</protein>
<keyword evidence="7" id="KW-0808">Transferase</keyword>
<dbReference type="SMART" id="SM00355">
    <property type="entry name" value="ZnF_C2H2"/>
    <property type="match status" value="4"/>
</dbReference>
<feature type="region of interest" description="Disordered" evidence="13">
    <location>
        <begin position="1"/>
        <end position="24"/>
    </location>
</feature>
<proteinExistence type="inferred from homology"/>
<dbReference type="AlphaFoldDB" id="A0A0G2DY44"/>
<dbReference type="InterPro" id="IPR041888">
    <property type="entry name" value="RING-HC_ZNF598/HEL2"/>
</dbReference>
<feature type="compositionally biased region" description="Polar residues" evidence="13">
    <location>
        <begin position="782"/>
        <end position="795"/>
    </location>
</feature>
<feature type="compositionally biased region" description="Pro residues" evidence="13">
    <location>
        <begin position="394"/>
        <end position="406"/>
    </location>
</feature>
<dbReference type="InterPro" id="IPR013087">
    <property type="entry name" value="Znf_C2H2_type"/>
</dbReference>
<dbReference type="PANTHER" id="PTHR22938">
    <property type="entry name" value="ZINC FINGER PROTEIN 598"/>
    <property type="match status" value="1"/>
</dbReference>
<dbReference type="OrthoDB" id="3838338at2759"/>
<organism evidence="16 17">
    <name type="scientific">Phaeomoniella chlamydospora</name>
    <name type="common">Phaeoacremonium chlamydosporum</name>
    <dbReference type="NCBI Taxonomy" id="158046"/>
    <lineage>
        <taxon>Eukaryota</taxon>
        <taxon>Fungi</taxon>
        <taxon>Dikarya</taxon>
        <taxon>Ascomycota</taxon>
        <taxon>Pezizomycotina</taxon>
        <taxon>Eurotiomycetes</taxon>
        <taxon>Chaetothyriomycetidae</taxon>
        <taxon>Phaeomoniellales</taxon>
        <taxon>Phaeomoniellaceae</taxon>
        <taxon>Phaeomoniella</taxon>
    </lineage>
</organism>
<dbReference type="Proteomes" id="UP000053317">
    <property type="component" value="Unassembled WGS sequence"/>
</dbReference>
<comment type="catalytic activity">
    <reaction evidence="1">
        <text>S-ubiquitinyl-[E2 ubiquitin-conjugating enzyme]-L-cysteine + [acceptor protein]-L-lysine = [E2 ubiquitin-conjugating enzyme]-L-cysteine + N(6)-ubiquitinyl-[acceptor protein]-L-lysine.</text>
        <dbReference type="EC" id="2.3.2.27"/>
    </reaction>
</comment>
<dbReference type="Pfam" id="PF08566">
    <property type="entry name" value="Pam17"/>
    <property type="match status" value="1"/>
</dbReference>
<feature type="compositionally biased region" description="Basic and acidic residues" evidence="13">
    <location>
        <begin position="331"/>
        <end position="345"/>
    </location>
</feature>
<evidence type="ECO:0000256" key="9">
    <source>
        <dbReference type="ARBA" id="ARBA00022771"/>
    </source>
</evidence>
<dbReference type="Pfam" id="PF25447">
    <property type="entry name" value="RING_ZNF598"/>
    <property type="match status" value="1"/>
</dbReference>
<keyword evidence="14" id="KW-0812">Transmembrane</keyword>
<dbReference type="PANTHER" id="PTHR22938:SF0">
    <property type="entry name" value="E3 UBIQUITIN-PROTEIN LIGASE ZNF598"/>
    <property type="match status" value="1"/>
</dbReference>
<evidence type="ECO:0000256" key="12">
    <source>
        <dbReference type="PROSITE-ProRule" id="PRU00175"/>
    </source>
</evidence>
<comment type="caution">
    <text evidence="16">The sequence shown here is derived from an EMBL/GenBank/DDBJ whole genome shotgun (WGS) entry which is preliminary data.</text>
</comment>
<dbReference type="EC" id="2.3.2.27" evidence="4"/>
<reference evidence="16 17" key="1">
    <citation type="submission" date="2015-05" db="EMBL/GenBank/DDBJ databases">
        <title>Distinctive expansion of gene families associated with plant cell wall degradation and secondary metabolism in the genomes of grapevine trunk pathogens.</title>
        <authorList>
            <person name="Lawrence D.P."/>
            <person name="Travadon R."/>
            <person name="Rolshausen P.E."/>
            <person name="Baumgartner K."/>
        </authorList>
    </citation>
    <scope>NUCLEOTIDE SEQUENCE [LARGE SCALE GENOMIC DNA]</scope>
    <source>
        <strain evidence="16">UCRPC4</strain>
    </source>
</reference>